<gene>
    <name evidence="1" type="ORF">GCM10022388_23550</name>
</gene>
<evidence type="ECO:0000313" key="1">
    <source>
        <dbReference type="EMBL" id="GAA4056258.1"/>
    </source>
</evidence>
<comment type="caution">
    <text evidence="1">The sequence shown here is derived from an EMBL/GenBank/DDBJ whole genome shotgun (WGS) entry which is preliminary data.</text>
</comment>
<dbReference type="Proteomes" id="UP001500426">
    <property type="component" value="Unassembled WGS sequence"/>
</dbReference>
<dbReference type="PANTHER" id="PTHR47623:SF1">
    <property type="entry name" value="OS09G0287300 PROTEIN"/>
    <property type="match status" value="1"/>
</dbReference>
<dbReference type="InterPro" id="IPR029033">
    <property type="entry name" value="His_PPase_superfam"/>
</dbReference>
<keyword evidence="2" id="KW-1185">Reference proteome</keyword>
<dbReference type="SUPFAM" id="SSF53254">
    <property type="entry name" value="Phosphoglycerate mutase-like"/>
    <property type="match status" value="1"/>
</dbReference>
<dbReference type="RefSeq" id="WP_345094835.1">
    <property type="nucleotide sequence ID" value="NZ_BAABCS010000020.1"/>
</dbReference>
<dbReference type="EMBL" id="BAABCS010000020">
    <property type="protein sequence ID" value="GAA4056258.1"/>
    <property type="molecule type" value="Genomic_DNA"/>
</dbReference>
<accession>A0ABP7UZP4</accession>
<evidence type="ECO:0000313" key="2">
    <source>
        <dbReference type="Proteomes" id="UP001500426"/>
    </source>
</evidence>
<reference evidence="2" key="1">
    <citation type="journal article" date="2019" name="Int. J. Syst. Evol. Microbiol.">
        <title>The Global Catalogue of Microorganisms (GCM) 10K type strain sequencing project: providing services to taxonomists for standard genome sequencing and annotation.</title>
        <authorList>
            <consortium name="The Broad Institute Genomics Platform"/>
            <consortium name="The Broad Institute Genome Sequencing Center for Infectious Disease"/>
            <person name="Wu L."/>
            <person name="Ma J."/>
        </authorList>
    </citation>
    <scope>NUCLEOTIDE SEQUENCE [LARGE SCALE GENOMIC DNA]</scope>
    <source>
        <strain evidence="2">JCM 17068</strain>
    </source>
</reference>
<sequence>MKKLTLIRHAKSSWNNPINDFKRPIIEEGIQKTIKVATETKKLFNDKSLIWISPAERTRQTAKLFLSIWGENNEMQIQFKENLYTFDLNQLEKIVKSCSNEFKSLILFGHNGAITDFVNKFGNIFIDNVPTSGYVSIIFECDDWNKINKGKTEKIIFPRDI</sequence>
<dbReference type="SMART" id="SM00855">
    <property type="entry name" value="PGAM"/>
    <property type="match status" value="1"/>
</dbReference>
<dbReference type="PANTHER" id="PTHR47623">
    <property type="entry name" value="OS09G0287300 PROTEIN"/>
    <property type="match status" value="1"/>
</dbReference>
<dbReference type="Gene3D" id="3.40.50.1240">
    <property type="entry name" value="Phosphoglycerate mutase-like"/>
    <property type="match status" value="1"/>
</dbReference>
<protein>
    <submittedName>
        <fullName evidence="1">Histidine phosphatase family protein</fullName>
    </submittedName>
</protein>
<organism evidence="1 2">
    <name type="scientific">Flavobacterium chungnamense</name>
    <dbReference type="NCBI Taxonomy" id="706182"/>
    <lineage>
        <taxon>Bacteria</taxon>
        <taxon>Pseudomonadati</taxon>
        <taxon>Bacteroidota</taxon>
        <taxon>Flavobacteriia</taxon>
        <taxon>Flavobacteriales</taxon>
        <taxon>Flavobacteriaceae</taxon>
        <taxon>Flavobacterium</taxon>
    </lineage>
</organism>
<proteinExistence type="predicted"/>
<name>A0ABP7UZP4_9FLAO</name>
<dbReference type="Pfam" id="PF00300">
    <property type="entry name" value="His_Phos_1"/>
    <property type="match status" value="1"/>
</dbReference>
<dbReference type="InterPro" id="IPR013078">
    <property type="entry name" value="His_Pase_superF_clade-1"/>
</dbReference>
<dbReference type="CDD" id="cd07040">
    <property type="entry name" value="HP"/>
    <property type="match status" value="1"/>
</dbReference>